<name>L8WCH2_THACA</name>
<proteinExistence type="predicted"/>
<organism evidence="1 2">
    <name type="scientific">Thanatephorus cucumeris (strain AG1-IA)</name>
    <name type="common">Rice sheath blight fungus</name>
    <name type="synonym">Rhizoctonia solani</name>
    <dbReference type="NCBI Taxonomy" id="983506"/>
    <lineage>
        <taxon>Eukaryota</taxon>
        <taxon>Fungi</taxon>
        <taxon>Dikarya</taxon>
        <taxon>Basidiomycota</taxon>
        <taxon>Agaricomycotina</taxon>
        <taxon>Agaricomycetes</taxon>
        <taxon>Cantharellales</taxon>
        <taxon>Ceratobasidiaceae</taxon>
        <taxon>Rhizoctonia</taxon>
        <taxon>Rhizoctonia solani AG-1</taxon>
    </lineage>
</organism>
<comment type="caution">
    <text evidence="1">The sequence shown here is derived from an EMBL/GenBank/DDBJ whole genome shotgun (WGS) entry which is preliminary data.</text>
</comment>
<dbReference type="Proteomes" id="UP000011668">
    <property type="component" value="Unassembled WGS sequence"/>
</dbReference>
<dbReference type="STRING" id="983506.L8WCH2"/>
<evidence type="ECO:0000313" key="2">
    <source>
        <dbReference type="Proteomes" id="UP000011668"/>
    </source>
</evidence>
<dbReference type="OrthoDB" id="10036721at2759"/>
<keyword evidence="2" id="KW-1185">Reference proteome</keyword>
<evidence type="ECO:0000313" key="1">
    <source>
        <dbReference type="EMBL" id="ELU35861.1"/>
    </source>
</evidence>
<protein>
    <submittedName>
        <fullName evidence="1">Uncharacterized protein</fullName>
    </submittedName>
</protein>
<dbReference type="AlphaFoldDB" id="L8WCH2"/>
<dbReference type="HOGENOM" id="CLU_2905715_0_0_1"/>
<sequence length="62" mass="7041">MSAYDGNRIIAVNAASYADESVPSERSDARNIEARLKQFLAEFRVRNEFVYSRYSGPGPIQR</sequence>
<reference evidence="1 2" key="1">
    <citation type="journal article" date="2013" name="Nat. Commun.">
        <title>The evolution and pathogenic mechanisms of the rice sheath blight pathogen.</title>
        <authorList>
            <person name="Zheng A."/>
            <person name="Lin R."/>
            <person name="Xu L."/>
            <person name="Qin P."/>
            <person name="Tang C."/>
            <person name="Ai P."/>
            <person name="Zhang D."/>
            <person name="Liu Y."/>
            <person name="Sun Z."/>
            <person name="Feng H."/>
            <person name="Wang Y."/>
            <person name="Chen Y."/>
            <person name="Liang X."/>
            <person name="Fu R."/>
            <person name="Li Q."/>
            <person name="Zhang J."/>
            <person name="Yu X."/>
            <person name="Xie Z."/>
            <person name="Ding L."/>
            <person name="Guan P."/>
            <person name="Tang J."/>
            <person name="Liang Y."/>
            <person name="Wang S."/>
            <person name="Deng Q."/>
            <person name="Li S."/>
            <person name="Zhu J."/>
            <person name="Wang L."/>
            <person name="Liu H."/>
            <person name="Li P."/>
        </authorList>
    </citation>
    <scope>NUCLEOTIDE SEQUENCE [LARGE SCALE GENOMIC DNA]</scope>
    <source>
        <strain evidence="2">AG-1 IA</strain>
    </source>
</reference>
<dbReference type="EMBL" id="AFRT01005084">
    <property type="protein sequence ID" value="ELU35861.1"/>
    <property type="molecule type" value="Genomic_DNA"/>
</dbReference>
<accession>L8WCH2</accession>
<gene>
    <name evidence="1" type="ORF">AG1IA_10109</name>
</gene>